<feature type="compositionally biased region" description="Basic and acidic residues" evidence="1">
    <location>
        <begin position="44"/>
        <end position="62"/>
    </location>
</feature>
<sequence length="78" mass="8731">MWRLDEVLVVIEAEAKKDQCSPPCVADVFHKPSIQLGHSCPNRRPWEKMRKRRESWGRRKETQGGSGEGGGLGKGQTG</sequence>
<organism evidence="2 3">
    <name type="scientific">Scophthalmus maximus</name>
    <name type="common">Turbot</name>
    <name type="synonym">Psetta maxima</name>
    <dbReference type="NCBI Taxonomy" id="52904"/>
    <lineage>
        <taxon>Eukaryota</taxon>
        <taxon>Metazoa</taxon>
        <taxon>Chordata</taxon>
        <taxon>Craniata</taxon>
        <taxon>Vertebrata</taxon>
        <taxon>Euteleostomi</taxon>
        <taxon>Actinopterygii</taxon>
        <taxon>Neopterygii</taxon>
        <taxon>Teleostei</taxon>
        <taxon>Neoteleostei</taxon>
        <taxon>Acanthomorphata</taxon>
        <taxon>Carangaria</taxon>
        <taxon>Pleuronectiformes</taxon>
        <taxon>Pleuronectoidei</taxon>
        <taxon>Scophthalmidae</taxon>
        <taxon>Scophthalmus</taxon>
    </lineage>
</organism>
<dbReference type="AlphaFoldDB" id="A0A2U9C2J8"/>
<dbReference type="EMBL" id="CP026254">
    <property type="protein sequence ID" value="AWP10857.1"/>
    <property type="molecule type" value="Genomic_DNA"/>
</dbReference>
<evidence type="ECO:0000313" key="3">
    <source>
        <dbReference type="Proteomes" id="UP000246464"/>
    </source>
</evidence>
<dbReference type="Proteomes" id="UP000246464">
    <property type="component" value="Chromosome 12"/>
</dbReference>
<evidence type="ECO:0000313" key="2">
    <source>
        <dbReference type="EMBL" id="AWP10857.1"/>
    </source>
</evidence>
<proteinExistence type="predicted"/>
<protein>
    <submittedName>
        <fullName evidence="2">Uncharacterized protein</fullName>
    </submittedName>
</protein>
<accession>A0A2U9C2J8</accession>
<evidence type="ECO:0000256" key="1">
    <source>
        <dbReference type="SAM" id="MobiDB-lite"/>
    </source>
</evidence>
<gene>
    <name evidence="2" type="ORF">SMAX5B_022512</name>
</gene>
<feature type="region of interest" description="Disordered" evidence="1">
    <location>
        <begin position="37"/>
        <end position="78"/>
    </location>
</feature>
<reference evidence="2 3" key="1">
    <citation type="submission" date="2017-12" db="EMBL/GenBank/DDBJ databases">
        <title>Integrating genomic resources of turbot (Scophthalmus maximus) in depth evaluation of genetic and physical mapping variation across individuals.</title>
        <authorList>
            <person name="Martinez P."/>
        </authorList>
    </citation>
    <scope>NUCLEOTIDE SEQUENCE [LARGE SCALE GENOMIC DNA]</scope>
</reference>
<keyword evidence="3" id="KW-1185">Reference proteome</keyword>
<name>A0A2U9C2J8_SCOMX</name>
<feature type="compositionally biased region" description="Gly residues" evidence="1">
    <location>
        <begin position="64"/>
        <end position="78"/>
    </location>
</feature>